<gene>
    <name evidence="3" type="ORF">MZV50_00450</name>
</gene>
<dbReference type="Proteomes" id="UP001057520">
    <property type="component" value="Chromosome"/>
</dbReference>
<dbReference type="PRINTS" id="PR01590">
    <property type="entry name" value="HTHFIS"/>
</dbReference>
<organism evidence="3 4">
    <name type="scientific">Caulobacter segnis</name>
    <dbReference type="NCBI Taxonomy" id="88688"/>
    <lineage>
        <taxon>Bacteria</taxon>
        <taxon>Pseudomonadati</taxon>
        <taxon>Pseudomonadota</taxon>
        <taxon>Alphaproteobacteria</taxon>
        <taxon>Caulobacterales</taxon>
        <taxon>Caulobacteraceae</taxon>
        <taxon>Caulobacter</taxon>
    </lineage>
</organism>
<dbReference type="Gene3D" id="1.10.10.60">
    <property type="entry name" value="Homeodomain-like"/>
    <property type="match status" value="1"/>
</dbReference>
<sequence>MAEPGHAERVLSVLRDGAATPLAASWRRSLTQHHLDPENRKPPETLSGTELREAQERMGPLLAAAQDNLDALFQAVGGGGGCVLLTNAEGVPVDRRGVAADDPVFRRWGLWNGAVWSEAREGTNGIGTCIAEQRVLTIHRDQHFHTRNIGLSCTVAPLFDASGRLAGALDVSSCRPGLEGLTGLIERAVTDAARRIEVRAFREAFPGARIVLLPETSADRASVPMLAVDGDDVVIGASRAARLALKLTDETLKRGLPSPDRSTDLASVDLEKAERAAVRRALTKAGGNVSAAAGLLGLSRATLNRKLKRLDLTRGREFH</sequence>
<protein>
    <submittedName>
        <fullName evidence="3">GAF domain-containing protein</fullName>
    </submittedName>
</protein>
<keyword evidence="4" id="KW-1185">Reference proteome</keyword>
<name>A0ABY4ZTG4_9CAUL</name>
<dbReference type="SUPFAM" id="SSF46689">
    <property type="entry name" value="Homeodomain-like"/>
    <property type="match status" value="1"/>
</dbReference>
<dbReference type="SUPFAM" id="SSF55781">
    <property type="entry name" value="GAF domain-like"/>
    <property type="match status" value="1"/>
</dbReference>
<dbReference type="Pfam" id="PF02954">
    <property type="entry name" value="HTH_8"/>
    <property type="match status" value="1"/>
</dbReference>
<evidence type="ECO:0000259" key="2">
    <source>
        <dbReference type="Pfam" id="PF02954"/>
    </source>
</evidence>
<reference evidence="3 4" key="1">
    <citation type="submission" date="2022-04" db="EMBL/GenBank/DDBJ databases">
        <title>Genome sequence of soybean root-associated Caulobacter segnis RL271.</title>
        <authorList>
            <person name="Longley R."/>
            <person name="Bonito G."/>
            <person name="Trigodet F."/>
            <person name="Crosson S."/>
            <person name="Fiebig A."/>
        </authorList>
    </citation>
    <scope>NUCLEOTIDE SEQUENCE [LARGE SCALE GENOMIC DNA]</scope>
    <source>
        <strain evidence="3 4">RL271</strain>
    </source>
</reference>
<proteinExistence type="predicted"/>
<dbReference type="Gene3D" id="3.30.450.40">
    <property type="match status" value="1"/>
</dbReference>
<dbReference type="InterPro" id="IPR002197">
    <property type="entry name" value="HTH_Fis"/>
</dbReference>
<dbReference type="EMBL" id="CP096040">
    <property type="protein sequence ID" value="USQ96113.1"/>
    <property type="molecule type" value="Genomic_DNA"/>
</dbReference>
<evidence type="ECO:0000259" key="1">
    <source>
        <dbReference type="Pfam" id="PF01590"/>
    </source>
</evidence>
<accession>A0ABY4ZTG4</accession>
<dbReference type="Pfam" id="PF01590">
    <property type="entry name" value="GAF"/>
    <property type="match status" value="1"/>
</dbReference>
<dbReference type="InterPro" id="IPR009057">
    <property type="entry name" value="Homeodomain-like_sf"/>
</dbReference>
<evidence type="ECO:0000313" key="3">
    <source>
        <dbReference type="EMBL" id="USQ96113.1"/>
    </source>
</evidence>
<dbReference type="InterPro" id="IPR003018">
    <property type="entry name" value="GAF"/>
</dbReference>
<feature type="domain" description="DNA binding HTH" evidence="2">
    <location>
        <begin position="270"/>
        <end position="310"/>
    </location>
</feature>
<dbReference type="InterPro" id="IPR029016">
    <property type="entry name" value="GAF-like_dom_sf"/>
</dbReference>
<evidence type="ECO:0000313" key="4">
    <source>
        <dbReference type="Proteomes" id="UP001057520"/>
    </source>
</evidence>
<feature type="domain" description="GAF" evidence="1">
    <location>
        <begin position="61"/>
        <end position="196"/>
    </location>
</feature>